<name>A0A6H1ZDL3_9ZZZZ</name>
<sequence length="85" mass="9762">MAFKNVAAWRESNPLGTWKDDNGHPRSDLCVVMGISDTTLGRVLRGEQMLQYDQRQALLGRNDPDIKAMLEQYDQWWAQRPEGGK</sequence>
<organism evidence="1">
    <name type="scientific">viral metagenome</name>
    <dbReference type="NCBI Taxonomy" id="1070528"/>
    <lineage>
        <taxon>unclassified sequences</taxon>
        <taxon>metagenomes</taxon>
        <taxon>organismal metagenomes</taxon>
    </lineage>
</organism>
<dbReference type="EMBL" id="MT144643">
    <property type="protein sequence ID" value="QJH96221.1"/>
    <property type="molecule type" value="Genomic_DNA"/>
</dbReference>
<dbReference type="EMBL" id="MT143994">
    <property type="protein sequence ID" value="QJA45628.1"/>
    <property type="molecule type" value="Genomic_DNA"/>
</dbReference>
<evidence type="ECO:0000313" key="2">
    <source>
        <dbReference type="EMBL" id="QJH96221.1"/>
    </source>
</evidence>
<proteinExistence type="predicted"/>
<evidence type="ECO:0000313" key="1">
    <source>
        <dbReference type="EMBL" id="QJA45628.1"/>
    </source>
</evidence>
<accession>A0A6H1ZDL3</accession>
<dbReference type="AlphaFoldDB" id="A0A6H1ZDL3"/>
<reference evidence="1" key="1">
    <citation type="submission" date="2020-03" db="EMBL/GenBank/DDBJ databases">
        <title>The deep terrestrial virosphere.</title>
        <authorList>
            <person name="Holmfeldt K."/>
            <person name="Nilsson E."/>
            <person name="Simone D."/>
            <person name="Lopez-Fernandez M."/>
            <person name="Wu X."/>
            <person name="de Brujin I."/>
            <person name="Lundin D."/>
            <person name="Andersson A."/>
            <person name="Bertilsson S."/>
            <person name="Dopson M."/>
        </authorList>
    </citation>
    <scope>NUCLEOTIDE SEQUENCE</scope>
    <source>
        <strain evidence="1">TM448A00264</strain>
        <strain evidence="2">TM448B00655</strain>
    </source>
</reference>
<gene>
    <name evidence="1" type="ORF">TM448A00264_0006</name>
    <name evidence="2" type="ORF">TM448B00655_0024</name>
</gene>
<protein>
    <submittedName>
        <fullName evidence="1">Uncharacterized protein</fullName>
    </submittedName>
</protein>